<organism evidence="7 8">
    <name type="scientific">Buteo japonicus</name>
    <dbReference type="NCBI Taxonomy" id="224669"/>
    <lineage>
        <taxon>Eukaryota</taxon>
        <taxon>Metazoa</taxon>
        <taxon>Chordata</taxon>
        <taxon>Craniata</taxon>
        <taxon>Vertebrata</taxon>
        <taxon>Euteleostomi</taxon>
        <taxon>Archelosauria</taxon>
        <taxon>Archosauria</taxon>
        <taxon>Dinosauria</taxon>
        <taxon>Saurischia</taxon>
        <taxon>Theropoda</taxon>
        <taxon>Coelurosauria</taxon>
        <taxon>Aves</taxon>
        <taxon>Neognathae</taxon>
        <taxon>Neoaves</taxon>
        <taxon>Telluraves</taxon>
        <taxon>Accipitrimorphae</taxon>
        <taxon>Accipitriformes</taxon>
        <taxon>Accipitridae</taxon>
        <taxon>Accipitrinae</taxon>
        <taxon>Buteo</taxon>
    </lineage>
</organism>
<dbReference type="Gene3D" id="2.60.120.290">
    <property type="entry name" value="Spermadhesin, CUB domain"/>
    <property type="match status" value="3"/>
</dbReference>
<evidence type="ECO:0000256" key="4">
    <source>
        <dbReference type="ARBA" id="ARBA00023329"/>
    </source>
</evidence>
<protein>
    <recommendedName>
        <fullName evidence="6">CUB domain-containing protein</fullName>
    </recommendedName>
</protein>
<accession>A0A8C0C4P0</accession>
<comment type="caution">
    <text evidence="5">Lacks conserved residue(s) required for the propagation of feature annotation.</text>
</comment>
<dbReference type="PANTHER" id="PTHR24251">
    <property type="entry name" value="OVOCHYMASE-RELATED"/>
    <property type="match status" value="1"/>
</dbReference>
<reference evidence="7" key="2">
    <citation type="submission" date="2025-09" db="UniProtKB">
        <authorList>
            <consortium name="Ensembl"/>
        </authorList>
    </citation>
    <scope>IDENTIFICATION</scope>
</reference>
<dbReference type="FunFam" id="2.60.120.290:FF:000018">
    <property type="entry name" value="cubilin"/>
    <property type="match status" value="1"/>
</dbReference>
<evidence type="ECO:0000256" key="5">
    <source>
        <dbReference type="PROSITE-ProRule" id="PRU00059"/>
    </source>
</evidence>
<feature type="domain" description="CUB" evidence="6">
    <location>
        <begin position="109"/>
        <end position="225"/>
    </location>
</feature>
<reference evidence="7" key="1">
    <citation type="submission" date="2025-08" db="UniProtKB">
        <authorList>
            <consortium name="Ensembl"/>
        </authorList>
    </citation>
    <scope>IDENTIFICATION</scope>
</reference>
<comment type="subcellular location">
    <subcellularLocation>
        <location evidence="1">Cytoplasmic vesicle</location>
        <location evidence="1">Secretory vesicle</location>
    </subcellularLocation>
</comment>
<evidence type="ECO:0000256" key="1">
    <source>
        <dbReference type="ARBA" id="ARBA00004398"/>
    </source>
</evidence>
<dbReference type="SMART" id="SM00042">
    <property type="entry name" value="CUB"/>
    <property type="match status" value="3"/>
</dbReference>
<feature type="domain" description="CUB" evidence="6">
    <location>
        <begin position="1"/>
        <end position="101"/>
    </location>
</feature>
<evidence type="ECO:0000313" key="7">
    <source>
        <dbReference type="Ensembl" id="ENSBJAP00000025452.1"/>
    </source>
</evidence>
<dbReference type="CDD" id="cd00041">
    <property type="entry name" value="CUB"/>
    <property type="match status" value="3"/>
</dbReference>
<proteinExistence type="predicted"/>
<dbReference type="PANTHER" id="PTHR24251:SF37">
    <property type="entry name" value="CUB DOMAIN-CONTAINING PROTEIN"/>
    <property type="match status" value="1"/>
</dbReference>
<evidence type="ECO:0000256" key="2">
    <source>
        <dbReference type="ARBA" id="ARBA00022737"/>
    </source>
</evidence>
<name>A0A8C0C4P0_9AVES</name>
<dbReference type="Pfam" id="PF00431">
    <property type="entry name" value="CUB"/>
    <property type="match status" value="3"/>
</dbReference>
<evidence type="ECO:0000259" key="6">
    <source>
        <dbReference type="PROSITE" id="PS01180"/>
    </source>
</evidence>
<keyword evidence="3" id="KW-1015">Disulfide bond</keyword>
<dbReference type="SUPFAM" id="SSF49854">
    <property type="entry name" value="Spermadhesin, CUB domain"/>
    <property type="match status" value="3"/>
</dbReference>
<dbReference type="PROSITE" id="PS01180">
    <property type="entry name" value="CUB"/>
    <property type="match status" value="3"/>
</dbReference>
<keyword evidence="4" id="KW-0968">Cytoplasmic vesicle</keyword>
<evidence type="ECO:0000313" key="8">
    <source>
        <dbReference type="Proteomes" id="UP000694555"/>
    </source>
</evidence>
<feature type="domain" description="CUB" evidence="6">
    <location>
        <begin position="229"/>
        <end position="297"/>
    </location>
</feature>
<dbReference type="Ensembl" id="ENSBJAT00000026150.1">
    <property type="protein sequence ID" value="ENSBJAP00000025452.1"/>
    <property type="gene ID" value="ENSBJAG00000016214.1"/>
</dbReference>
<dbReference type="InterPro" id="IPR000859">
    <property type="entry name" value="CUB_dom"/>
</dbReference>
<dbReference type="FunFam" id="2.60.120.290:FF:000005">
    <property type="entry name" value="Procollagen C-endopeptidase enhancer 1"/>
    <property type="match status" value="1"/>
</dbReference>
<dbReference type="Proteomes" id="UP000694555">
    <property type="component" value="Unplaced"/>
</dbReference>
<sequence length="349" mass="39249">MIKSPHWPQNFPMNTRCTWTIITHESKHLEMNFHSNFQIPDSDGNYVAVYDGSDTHASLLGKFCGSELPPNIKSSSNNLFLVFNTDFFGAGRGWKASFRETLDPNENGCGGYLTNSAYTFGSPVSNVTRRYEKNLDCVWIITAPVNKLVNLTFNSFMLEAQSAQTCRYDYVKLYDGNNENANLAGTFCGSTVPAPFLSTHNSLTVKFITDNSVEREGFNATYTTVDRPCGGIYNATSTSLTATSPNFPNEYPPFTLCTWVIDAPPHQQVRVVVEAFHLHSGQDCSRNYLELQDSPTVRNLQMIPFPIHIQLPSLFVKREKTHHLVIDLLMILCERHIQSIMHCAPLKVC</sequence>
<evidence type="ECO:0000256" key="3">
    <source>
        <dbReference type="ARBA" id="ARBA00023157"/>
    </source>
</evidence>
<dbReference type="InterPro" id="IPR035914">
    <property type="entry name" value="Sperma_CUB_dom_sf"/>
</dbReference>
<keyword evidence="2" id="KW-0677">Repeat</keyword>
<dbReference type="GO" id="GO:0030133">
    <property type="term" value="C:transport vesicle"/>
    <property type="evidence" value="ECO:0007669"/>
    <property type="project" value="UniProtKB-SubCell"/>
</dbReference>
<dbReference type="AlphaFoldDB" id="A0A8C0C4P0"/>
<keyword evidence="8" id="KW-1185">Reference proteome</keyword>